<dbReference type="SUPFAM" id="SSF53623">
    <property type="entry name" value="MurD-like peptide ligases, catalytic domain"/>
    <property type="match status" value="1"/>
</dbReference>
<accession>A0A1F8DN27</accession>
<gene>
    <name evidence="8" type="ORF">A3J77_00540</name>
</gene>
<evidence type="ECO:0000256" key="4">
    <source>
        <dbReference type="ARBA" id="ARBA00022598"/>
    </source>
</evidence>
<name>A0A1F8DN27_9BACT</name>
<evidence type="ECO:0000256" key="2">
    <source>
        <dbReference type="ARBA" id="ARBA00004752"/>
    </source>
</evidence>
<evidence type="ECO:0000313" key="9">
    <source>
        <dbReference type="Proteomes" id="UP000182002"/>
    </source>
</evidence>
<dbReference type="Gene3D" id="3.40.50.720">
    <property type="entry name" value="NAD(P)-binding Rossmann-like Domain"/>
    <property type="match status" value="1"/>
</dbReference>
<dbReference type="PANTHER" id="PTHR43692">
    <property type="entry name" value="UDP-N-ACETYLMURAMOYLALANINE--D-GLUTAMATE LIGASE"/>
    <property type="match status" value="1"/>
</dbReference>
<comment type="subcellular location">
    <subcellularLocation>
        <location evidence="1">Cytoplasm</location>
    </subcellularLocation>
</comment>
<dbReference type="Gene3D" id="3.40.1190.10">
    <property type="entry name" value="Mur-like, catalytic domain"/>
    <property type="match status" value="1"/>
</dbReference>
<dbReference type="Pfam" id="PF21799">
    <property type="entry name" value="MurD-like_N"/>
    <property type="match status" value="1"/>
</dbReference>
<dbReference type="Gene3D" id="3.90.190.20">
    <property type="entry name" value="Mur ligase, C-terminal domain"/>
    <property type="match status" value="1"/>
</dbReference>
<dbReference type="Proteomes" id="UP000182002">
    <property type="component" value="Unassembled WGS sequence"/>
</dbReference>
<dbReference type="GO" id="GO:0005737">
    <property type="term" value="C:cytoplasm"/>
    <property type="evidence" value="ECO:0007669"/>
    <property type="project" value="UniProtKB-SubCell"/>
</dbReference>
<dbReference type="InterPro" id="IPR013221">
    <property type="entry name" value="Mur_ligase_cen"/>
</dbReference>
<dbReference type="GO" id="GO:0008360">
    <property type="term" value="P:regulation of cell shape"/>
    <property type="evidence" value="ECO:0007669"/>
    <property type="project" value="InterPro"/>
</dbReference>
<dbReference type="Pfam" id="PF08245">
    <property type="entry name" value="Mur_ligase_M"/>
    <property type="match status" value="1"/>
</dbReference>
<proteinExistence type="predicted"/>
<evidence type="ECO:0000256" key="3">
    <source>
        <dbReference type="ARBA" id="ARBA00022490"/>
    </source>
</evidence>
<keyword evidence="6" id="KW-0067">ATP-binding</keyword>
<protein>
    <recommendedName>
        <fullName evidence="7">Mur ligase central domain-containing protein</fullName>
    </recommendedName>
</protein>
<sequence length="332" mass="37100">MLGLGAENFALIKFLLMKRIKCEITICDTKSLKELTAKYKYLADKKNISWKLGKDEIKRLDGFDVIYRSPGWPVADPAIKEAVKLGVKLSSPINLFFRLCPTKNIIGVTGTKGKGTTSTLIYEILKASGRRAWLGGNIGIAPFSFLDKIKKNDWVVLELSSFHLEDIRFSPYIAVITNIYHEHLAPADPHNPNYHKSVKTYWSAKANILKFQNSHDRAIINRKLKKRNLKYGHGKRIFFDKSKLVSKLAGEHNKENIAAAVLAAKSAGVANRIIEKVVASFNGLEHRLELVKTVNGSKYYNDSFATTPESTIIAINSFKEPVILIAGGAEKN</sequence>
<evidence type="ECO:0000256" key="6">
    <source>
        <dbReference type="ARBA" id="ARBA00022840"/>
    </source>
</evidence>
<keyword evidence="3" id="KW-0963">Cytoplasm</keyword>
<dbReference type="EMBL" id="MGIO01000015">
    <property type="protein sequence ID" value="OGM89836.1"/>
    <property type="molecule type" value="Genomic_DNA"/>
</dbReference>
<keyword evidence="4" id="KW-0436">Ligase</keyword>
<evidence type="ECO:0000256" key="1">
    <source>
        <dbReference type="ARBA" id="ARBA00004496"/>
    </source>
</evidence>
<reference evidence="8 9" key="1">
    <citation type="journal article" date="2016" name="Nat. Commun.">
        <title>Thousands of microbial genomes shed light on interconnected biogeochemical processes in an aquifer system.</title>
        <authorList>
            <person name="Anantharaman K."/>
            <person name="Brown C.T."/>
            <person name="Hug L.A."/>
            <person name="Sharon I."/>
            <person name="Castelle C.J."/>
            <person name="Probst A.J."/>
            <person name="Thomas B.C."/>
            <person name="Singh A."/>
            <person name="Wilkins M.J."/>
            <person name="Karaoz U."/>
            <person name="Brodie E.L."/>
            <person name="Williams K.H."/>
            <person name="Hubbard S.S."/>
            <person name="Banfield J.F."/>
        </authorList>
    </citation>
    <scope>NUCLEOTIDE SEQUENCE [LARGE SCALE GENOMIC DNA]</scope>
</reference>
<evidence type="ECO:0000256" key="5">
    <source>
        <dbReference type="ARBA" id="ARBA00022741"/>
    </source>
</evidence>
<dbReference type="InterPro" id="IPR005762">
    <property type="entry name" value="MurD"/>
</dbReference>
<dbReference type="GO" id="GO:0005524">
    <property type="term" value="F:ATP binding"/>
    <property type="evidence" value="ECO:0007669"/>
    <property type="project" value="UniProtKB-KW"/>
</dbReference>
<dbReference type="InterPro" id="IPR036615">
    <property type="entry name" value="Mur_ligase_C_dom_sf"/>
</dbReference>
<comment type="caution">
    <text evidence="8">The sequence shown here is derived from an EMBL/GenBank/DDBJ whole genome shotgun (WGS) entry which is preliminary data.</text>
</comment>
<dbReference type="GO" id="GO:0008764">
    <property type="term" value="F:UDP-N-acetylmuramoylalanine-D-glutamate ligase activity"/>
    <property type="evidence" value="ECO:0007669"/>
    <property type="project" value="InterPro"/>
</dbReference>
<dbReference type="AlphaFoldDB" id="A0A1F8DN27"/>
<dbReference type="PANTHER" id="PTHR43692:SF1">
    <property type="entry name" value="UDP-N-ACETYLMURAMOYLALANINE--D-GLUTAMATE LIGASE"/>
    <property type="match status" value="1"/>
</dbReference>
<comment type="pathway">
    <text evidence="2">Cell wall biogenesis; peptidoglycan biosynthesis.</text>
</comment>
<evidence type="ECO:0000313" key="8">
    <source>
        <dbReference type="EMBL" id="OGM89836.1"/>
    </source>
</evidence>
<dbReference type="SUPFAM" id="SSF53244">
    <property type="entry name" value="MurD-like peptide ligases, peptide-binding domain"/>
    <property type="match status" value="1"/>
</dbReference>
<keyword evidence="5" id="KW-0547">Nucleotide-binding</keyword>
<feature type="domain" description="Mur ligase central" evidence="7">
    <location>
        <begin position="108"/>
        <end position="225"/>
    </location>
</feature>
<feature type="non-terminal residue" evidence="8">
    <location>
        <position position="332"/>
    </location>
</feature>
<dbReference type="GO" id="GO:0051301">
    <property type="term" value="P:cell division"/>
    <property type="evidence" value="ECO:0007669"/>
    <property type="project" value="InterPro"/>
</dbReference>
<evidence type="ECO:0000259" key="7">
    <source>
        <dbReference type="Pfam" id="PF08245"/>
    </source>
</evidence>
<organism evidence="8 9">
    <name type="scientific">Candidatus Wolfebacteria bacterium RBG_13_41_7</name>
    <dbReference type="NCBI Taxonomy" id="1802554"/>
    <lineage>
        <taxon>Bacteria</taxon>
        <taxon>Candidatus Wolfeibacteriota</taxon>
    </lineage>
</organism>
<dbReference type="InterPro" id="IPR036565">
    <property type="entry name" value="Mur-like_cat_sf"/>
</dbReference>